<dbReference type="RefSeq" id="WP_316557273.1">
    <property type="nucleotide sequence ID" value="NZ_CP131059.1"/>
</dbReference>
<dbReference type="AlphaFoldDB" id="A0AA96V0G8"/>
<dbReference type="Proteomes" id="UP001302978">
    <property type="component" value="Chromosome"/>
</dbReference>
<dbReference type="Gene3D" id="2.160.20.110">
    <property type="match status" value="1"/>
</dbReference>
<gene>
    <name evidence="2" type="ORF">MmiHf6_14300</name>
</gene>
<name>A0AA96V0G8_9EURY</name>
<accession>A0AA96V0G8</accession>
<reference evidence="2 3" key="1">
    <citation type="submission" date="2023-07" db="EMBL/GenBank/DDBJ databases">
        <title>Closed genoem sequence of Methanomicrococcus sp. Hf6.</title>
        <authorList>
            <person name="Poehlein A."/>
            <person name="Protasov E."/>
            <person name="Platt K."/>
            <person name="Reeh H."/>
            <person name="Daniel R."/>
            <person name="Brune A."/>
        </authorList>
    </citation>
    <scope>NUCLEOTIDE SEQUENCE [LARGE SCALE GENOMIC DNA]</scope>
    <source>
        <strain evidence="2 3">Hf6</strain>
    </source>
</reference>
<protein>
    <recommendedName>
        <fullName evidence="4">GLUG domain-containing protein</fullName>
    </recommendedName>
</protein>
<evidence type="ECO:0000256" key="1">
    <source>
        <dbReference type="SAM" id="Phobius"/>
    </source>
</evidence>
<proteinExistence type="predicted"/>
<dbReference type="KEGG" id="mehf:MmiHf6_14300"/>
<keyword evidence="1" id="KW-1133">Transmembrane helix</keyword>
<keyword evidence="1" id="KW-0472">Membrane</keyword>
<keyword evidence="1" id="KW-0812">Transmembrane</keyword>
<organism evidence="2 3">
    <name type="scientific">Methanimicrococcus hongohii</name>
    <dbReference type="NCBI Taxonomy" id="3028295"/>
    <lineage>
        <taxon>Archaea</taxon>
        <taxon>Methanobacteriati</taxon>
        <taxon>Methanobacteriota</taxon>
        <taxon>Stenosarchaea group</taxon>
        <taxon>Methanomicrobia</taxon>
        <taxon>Methanosarcinales</taxon>
        <taxon>Methanosarcinaceae</taxon>
        <taxon>Methanimicrococcus</taxon>
    </lineage>
</organism>
<evidence type="ECO:0000313" key="2">
    <source>
        <dbReference type="EMBL" id="WNY24101.1"/>
    </source>
</evidence>
<evidence type="ECO:0008006" key="4">
    <source>
        <dbReference type="Google" id="ProtNLM"/>
    </source>
</evidence>
<dbReference type="GeneID" id="85196023"/>
<dbReference type="EMBL" id="CP131059">
    <property type="protein sequence ID" value="WNY24101.1"/>
    <property type="molecule type" value="Genomic_DNA"/>
</dbReference>
<evidence type="ECO:0000313" key="3">
    <source>
        <dbReference type="Proteomes" id="UP001302978"/>
    </source>
</evidence>
<keyword evidence="3" id="KW-1185">Reference proteome</keyword>
<feature type="transmembrane region" description="Helical" evidence="1">
    <location>
        <begin position="495"/>
        <end position="516"/>
    </location>
</feature>
<sequence length="519" mass="55828">MFYLVTFSDAFLSISTAAADSEPTLISTADELAQIGDSEENLSKSYILTENIDLSEYNGGIWIPIGTADSPFTGNFDGNNKTISNMNINCEVPLTNFGLFGSAKEAKINNVVLADAKIQAEILDATTDMYFGLISGFAQNSSVRNSQILNGTVLISGKSTSDLYVGGLVGRVNESFIDNCIVNADIKNADPNVEVECYYLFAGGIIGCGQHNVIFNSGTSSTINVNVNSTNAYVGGIAGYSTVYISQVCIMNSYSLSDIIVKGSVTGGNYPVGGIAGYLCDDAVNNYFAGNISNMDDNPKKIGAVFGVACYDAEIAENTIANSLIQYNYYDNSLEYPGVSAVSSKTGVTEIPEEWTTKLANSNMIALKGNDALVTLLNQNIPFLLETADSHRGLLGDSTWKDLVQKHDVEVMFYSWTIRSGEYPTLKTSESARKGGNGFGQATVIDPVPVETVESDKKTDVENYPEETILPVRGEETNDNLTSDSYGSETPNSKILYYILGAGFLILLGSIGWIVLRKR</sequence>